<gene>
    <name evidence="1" type="primary">flgH_2</name>
    <name evidence="1" type="ORF">CM83_1966</name>
</gene>
<accession>A0A0A9ZEF6</accession>
<sequence length="152" mass="16647">KERQKETQKPIDIYTYISRRDIHIHISNLVKASVAMLLDATENSLYEARQMLMAGNYEKAIAEANTAISTNKAGSAADVTFGIEKTTIIVLAQLGLGNMTASQQLLANATQPQLLTLRKYVSFQQALHAHSIVMLVPEIHEDGTVKSQALPG</sequence>
<keyword evidence="1" id="KW-0282">Flagellum</keyword>
<feature type="non-terminal residue" evidence="1">
    <location>
        <position position="1"/>
    </location>
</feature>
<organism evidence="1">
    <name type="scientific">Lygus hesperus</name>
    <name type="common">Western plant bug</name>
    <dbReference type="NCBI Taxonomy" id="30085"/>
    <lineage>
        <taxon>Eukaryota</taxon>
        <taxon>Metazoa</taxon>
        <taxon>Ecdysozoa</taxon>
        <taxon>Arthropoda</taxon>
        <taxon>Hexapoda</taxon>
        <taxon>Insecta</taxon>
        <taxon>Pterygota</taxon>
        <taxon>Neoptera</taxon>
        <taxon>Paraneoptera</taxon>
        <taxon>Hemiptera</taxon>
        <taxon>Heteroptera</taxon>
        <taxon>Panheteroptera</taxon>
        <taxon>Cimicomorpha</taxon>
        <taxon>Miridae</taxon>
        <taxon>Mirini</taxon>
        <taxon>Lygus</taxon>
    </lineage>
</organism>
<name>A0A0A9ZEF6_LYGHE</name>
<proteinExistence type="predicted"/>
<keyword evidence="1" id="KW-0966">Cell projection</keyword>
<dbReference type="InterPro" id="IPR011990">
    <property type="entry name" value="TPR-like_helical_dom_sf"/>
</dbReference>
<dbReference type="Gene3D" id="1.25.40.10">
    <property type="entry name" value="Tetratricopeptide repeat domain"/>
    <property type="match status" value="1"/>
</dbReference>
<keyword evidence="1" id="KW-0969">Cilium</keyword>
<dbReference type="EMBL" id="GBHO01001308">
    <property type="protein sequence ID" value="JAG42296.1"/>
    <property type="molecule type" value="Transcribed_RNA"/>
</dbReference>
<protein>
    <submittedName>
        <fullName evidence="1">Flagellar L-ring protein</fullName>
    </submittedName>
</protein>
<reference evidence="1" key="1">
    <citation type="journal article" date="2014" name="PLoS ONE">
        <title>Transcriptome-Based Identification of ABC Transporters in the Western Tarnished Plant Bug Lygus hesperus.</title>
        <authorList>
            <person name="Hull J.J."/>
            <person name="Chaney K."/>
            <person name="Geib S.M."/>
            <person name="Fabrick J.A."/>
            <person name="Brent C.S."/>
            <person name="Walsh D."/>
            <person name="Lavine L.C."/>
        </authorList>
    </citation>
    <scope>NUCLEOTIDE SEQUENCE</scope>
</reference>
<reference evidence="1" key="2">
    <citation type="submission" date="2014-07" db="EMBL/GenBank/DDBJ databases">
        <authorList>
            <person name="Hull J."/>
        </authorList>
    </citation>
    <scope>NUCLEOTIDE SEQUENCE</scope>
</reference>
<dbReference type="AlphaFoldDB" id="A0A0A9ZEF6"/>
<evidence type="ECO:0000313" key="1">
    <source>
        <dbReference type="EMBL" id="JAG42296.1"/>
    </source>
</evidence>